<comment type="caution">
    <text evidence="1">The sequence shown here is derived from an EMBL/GenBank/DDBJ whole genome shotgun (WGS) entry which is preliminary data.</text>
</comment>
<gene>
    <name evidence="1" type="ORF">QAD02_006991</name>
</gene>
<reference evidence="1" key="1">
    <citation type="submission" date="2023-04" db="EMBL/GenBank/DDBJ databases">
        <title>A chromosome-level genome assembly of the parasitoid wasp Eretmocerus hayati.</title>
        <authorList>
            <person name="Zhong Y."/>
            <person name="Liu S."/>
            <person name="Liu Y."/>
        </authorList>
    </citation>
    <scope>NUCLEOTIDE SEQUENCE</scope>
    <source>
        <strain evidence="1">ZJU_SS_LIU_2023</strain>
    </source>
</reference>
<organism evidence="1 2">
    <name type="scientific">Eretmocerus hayati</name>
    <dbReference type="NCBI Taxonomy" id="131215"/>
    <lineage>
        <taxon>Eukaryota</taxon>
        <taxon>Metazoa</taxon>
        <taxon>Ecdysozoa</taxon>
        <taxon>Arthropoda</taxon>
        <taxon>Hexapoda</taxon>
        <taxon>Insecta</taxon>
        <taxon>Pterygota</taxon>
        <taxon>Neoptera</taxon>
        <taxon>Endopterygota</taxon>
        <taxon>Hymenoptera</taxon>
        <taxon>Apocrita</taxon>
        <taxon>Proctotrupomorpha</taxon>
        <taxon>Chalcidoidea</taxon>
        <taxon>Aphelinidae</taxon>
        <taxon>Aphelininae</taxon>
        <taxon>Eretmocerus</taxon>
    </lineage>
</organism>
<sequence>SDAGRGDERARIFAYLTRFRIHLARVFTNLSRTITATSRSLEEDVHVEDVASSAKVSSIPPGVPKIRATRQVLRELRQIAGPYCHRRWSVRAEKGIAGPGPGHGPVMFSELCRETLRKAAVCYSSGRSSASPSPSPPTSPSISPPSSPQRQQPRQHQPDPTWPYKPYEPRVGDPQQTHFSRRERKRPAAPTNVSSRRTSGLESRDGRRLPYALAFDSNHNEAQNQHRIISTRHRQQQQQQSQRRGRSASPEMMRCGFDEQNRPQQQRARQRKSSPESDDNSSGDEAGTASDDNTQRPGSAHNRHSLTKGRESSSGVGPGLGIVGSNNGLLPGSGTSPSAKDIDRARLVRERQNEERQRKLEELRQQALAAQRFREQREEERRRRIEELRSRDNDRRSQVEERKRQLWEAERERREAIMRKNQERDARLEAKRKNERSQIVFAFGSSTPRMLEPADTGGASYWGTRRATSTTNVMMFSSTSAAQPLTRRSSERELDAGSKKRATSAGGLDRKPGEGEDSDAMAYGSTATTPTMPAAGCPTARFANRRRTDLIPTLPSPRDGCLSTSVYSTLSGRSSSAGKPFSRSPGRTYSMSRLDQLAQPRRRTAPPALADPHQLQTTPQQQQQSLASSSMSRSMSHLAHSRGPRHQQRDQSGLMHGPLKRNDNSRSMGTLHGLGLTLSLVAAASSPRQTRAERLRRKAREHAQQQQQAQHQMSQYLGVSSGVRSGEVTPSSPSRPPSSMSQQSATSSVASSSVNLRPRSGTPRRPRPASIAGTGVSTSINYSSEAKTPKDSKPPLPKSSGPGSATKKPSTPGSVGPAKQSPKPALGSSRSARASPRVTPRATPLQSPAVEHVPLVTIASEPIKEPKLPAPAIKPEGADKQTPSDSSNDAVQMTKDSSASSVEVCSTTLEESKLSAAVQPSSEEKVAIEAVAATVAQSAKEESDLIEEFVQPQPSAQQQAQASVVAVATSPVVAVASDLAENKDEPNKSVVAAAESEAKGEAEFDEQCDMTASMIQKIRITTEEEAKAALAERRRLAREQAEREAELERQRL</sequence>
<keyword evidence="2" id="KW-1185">Reference proteome</keyword>
<evidence type="ECO:0000313" key="2">
    <source>
        <dbReference type="Proteomes" id="UP001239111"/>
    </source>
</evidence>
<protein>
    <submittedName>
        <fullName evidence="1">Uncharacterized protein</fullName>
    </submittedName>
</protein>
<accession>A0ACC2N4T9</accession>
<feature type="non-terminal residue" evidence="1">
    <location>
        <position position="1052"/>
    </location>
</feature>
<dbReference type="EMBL" id="CM056744">
    <property type="protein sequence ID" value="KAJ8665329.1"/>
    <property type="molecule type" value="Genomic_DNA"/>
</dbReference>
<feature type="non-terminal residue" evidence="1">
    <location>
        <position position="1"/>
    </location>
</feature>
<dbReference type="Proteomes" id="UP001239111">
    <property type="component" value="Chromosome 4"/>
</dbReference>
<name>A0ACC2N4T9_9HYME</name>
<proteinExistence type="predicted"/>
<evidence type="ECO:0000313" key="1">
    <source>
        <dbReference type="EMBL" id="KAJ8665329.1"/>
    </source>
</evidence>